<dbReference type="SUPFAM" id="SSF103473">
    <property type="entry name" value="MFS general substrate transporter"/>
    <property type="match status" value="1"/>
</dbReference>
<name>A0A811KK42_9BILA</name>
<dbReference type="EMBL" id="CAJFDH010000003">
    <property type="protein sequence ID" value="CAD5216138.1"/>
    <property type="molecule type" value="Genomic_DNA"/>
</dbReference>
<feature type="transmembrane region" description="Helical" evidence="11">
    <location>
        <begin position="146"/>
        <end position="167"/>
    </location>
</feature>
<comment type="similarity">
    <text evidence="2">Belongs to the major facilitator superfamily. Proton-dependent oligopeptide transporter (POT/PTR) (TC 2.A.17) family.</text>
</comment>
<dbReference type="Gene3D" id="1.20.1250.20">
    <property type="entry name" value="MFS general substrate transporter like domains"/>
    <property type="match status" value="2"/>
</dbReference>
<dbReference type="InterPro" id="IPR018456">
    <property type="entry name" value="PTR2_symporter_CS"/>
</dbReference>
<keyword evidence="3" id="KW-0813">Transport</keyword>
<keyword evidence="13" id="KW-1185">Reference proteome</keyword>
<dbReference type="OrthoDB" id="205993at2759"/>
<comment type="subcellular location">
    <subcellularLocation>
        <location evidence="1">Membrane</location>
        <topology evidence="1">Multi-pass membrane protein</topology>
    </subcellularLocation>
</comment>
<feature type="transmembrane region" description="Helical" evidence="11">
    <location>
        <begin position="721"/>
        <end position="744"/>
    </location>
</feature>
<feature type="compositionally biased region" description="Basic and acidic residues" evidence="10">
    <location>
        <begin position="824"/>
        <end position="834"/>
    </location>
</feature>
<evidence type="ECO:0000256" key="9">
    <source>
        <dbReference type="ARBA" id="ARBA00078114"/>
    </source>
</evidence>
<dbReference type="EMBL" id="CAJFCW020000003">
    <property type="protein sequence ID" value="CAG9105354.1"/>
    <property type="molecule type" value="Genomic_DNA"/>
</dbReference>
<proteinExistence type="inferred from homology"/>
<evidence type="ECO:0000256" key="1">
    <source>
        <dbReference type="ARBA" id="ARBA00004141"/>
    </source>
</evidence>
<feature type="compositionally biased region" description="Acidic residues" evidence="10">
    <location>
        <begin position="780"/>
        <end position="791"/>
    </location>
</feature>
<keyword evidence="4 11" id="KW-0812">Transmembrane</keyword>
<feature type="transmembrane region" description="Helical" evidence="11">
    <location>
        <begin position="397"/>
        <end position="416"/>
    </location>
</feature>
<keyword evidence="7 11" id="KW-1133">Transmembrane helix</keyword>
<evidence type="ECO:0000256" key="10">
    <source>
        <dbReference type="SAM" id="MobiDB-lite"/>
    </source>
</evidence>
<evidence type="ECO:0000313" key="12">
    <source>
        <dbReference type="EMBL" id="CAD5216138.1"/>
    </source>
</evidence>
<dbReference type="InterPro" id="IPR036259">
    <property type="entry name" value="MFS_trans_sf"/>
</dbReference>
<feature type="transmembrane region" description="Helical" evidence="11">
    <location>
        <begin position="114"/>
        <end position="134"/>
    </location>
</feature>
<reference evidence="12" key="1">
    <citation type="submission" date="2020-09" db="EMBL/GenBank/DDBJ databases">
        <authorList>
            <person name="Kikuchi T."/>
        </authorList>
    </citation>
    <scope>NUCLEOTIDE SEQUENCE</scope>
    <source>
        <strain evidence="12">SH1</strain>
    </source>
</reference>
<evidence type="ECO:0000256" key="7">
    <source>
        <dbReference type="ARBA" id="ARBA00022989"/>
    </source>
</evidence>
<keyword evidence="8 11" id="KW-0472">Membrane</keyword>
<dbReference type="GO" id="GO:0015031">
    <property type="term" value="P:protein transport"/>
    <property type="evidence" value="ECO:0007669"/>
    <property type="project" value="UniProtKB-KW"/>
</dbReference>
<keyword evidence="6" id="KW-0653">Protein transport</keyword>
<dbReference type="Proteomes" id="UP000614601">
    <property type="component" value="Unassembled WGS sequence"/>
</dbReference>
<dbReference type="PANTHER" id="PTHR11654">
    <property type="entry name" value="OLIGOPEPTIDE TRANSPORTER-RELATED"/>
    <property type="match status" value="1"/>
</dbReference>
<dbReference type="GO" id="GO:0022857">
    <property type="term" value="F:transmembrane transporter activity"/>
    <property type="evidence" value="ECO:0007669"/>
    <property type="project" value="InterPro"/>
</dbReference>
<dbReference type="PROSITE" id="PS01022">
    <property type="entry name" value="PTR2_1"/>
    <property type="match status" value="1"/>
</dbReference>
<evidence type="ECO:0000256" key="2">
    <source>
        <dbReference type="ARBA" id="ARBA00005982"/>
    </source>
</evidence>
<feature type="transmembrane region" description="Helical" evidence="11">
    <location>
        <begin position="216"/>
        <end position="241"/>
    </location>
</feature>
<comment type="caution">
    <text evidence="12">The sequence shown here is derived from an EMBL/GenBank/DDBJ whole genome shotgun (WGS) entry which is preliminary data.</text>
</comment>
<dbReference type="GO" id="GO:0016020">
    <property type="term" value="C:membrane"/>
    <property type="evidence" value="ECO:0007669"/>
    <property type="project" value="UniProtKB-SubCell"/>
</dbReference>
<organism evidence="12 13">
    <name type="scientific">Bursaphelenchus okinawaensis</name>
    <dbReference type="NCBI Taxonomy" id="465554"/>
    <lineage>
        <taxon>Eukaryota</taxon>
        <taxon>Metazoa</taxon>
        <taxon>Ecdysozoa</taxon>
        <taxon>Nematoda</taxon>
        <taxon>Chromadorea</taxon>
        <taxon>Rhabditida</taxon>
        <taxon>Tylenchina</taxon>
        <taxon>Tylenchomorpha</taxon>
        <taxon>Aphelenchoidea</taxon>
        <taxon>Aphelenchoididae</taxon>
        <taxon>Bursaphelenchus</taxon>
    </lineage>
</organism>
<evidence type="ECO:0000256" key="8">
    <source>
        <dbReference type="ARBA" id="ARBA00023136"/>
    </source>
</evidence>
<feature type="region of interest" description="Disordered" evidence="10">
    <location>
        <begin position="780"/>
        <end position="834"/>
    </location>
</feature>
<dbReference type="Proteomes" id="UP000783686">
    <property type="component" value="Unassembled WGS sequence"/>
</dbReference>
<feature type="transmembrane region" description="Helical" evidence="11">
    <location>
        <begin position="179"/>
        <end position="204"/>
    </location>
</feature>
<feature type="transmembrane region" description="Helical" evidence="11">
    <location>
        <begin position="750"/>
        <end position="772"/>
    </location>
</feature>
<evidence type="ECO:0000256" key="11">
    <source>
        <dbReference type="SAM" id="Phobius"/>
    </source>
</evidence>
<feature type="transmembrane region" description="Helical" evidence="11">
    <location>
        <begin position="315"/>
        <end position="332"/>
    </location>
</feature>
<feature type="transmembrane region" description="Helical" evidence="11">
    <location>
        <begin position="84"/>
        <end position="107"/>
    </location>
</feature>
<dbReference type="AlphaFoldDB" id="A0A811KK42"/>
<feature type="compositionally biased region" description="Polar residues" evidence="10">
    <location>
        <begin position="803"/>
        <end position="813"/>
    </location>
</feature>
<dbReference type="FunFam" id="1.20.1250.20:FF:000049">
    <property type="entry name" value="Solute carrier family 15 member 2"/>
    <property type="match status" value="1"/>
</dbReference>
<feature type="transmembrane region" description="Helical" evidence="11">
    <location>
        <begin position="365"/>
        <end position="385"/>
    </location>
</feature>
<evidence type="ECO:0000256" key="3">
    <source>
        <dbReference type="ARBA" id="ARBA00022448"/>
    </source>
</evidence>
<gene>
    <name evidence="12" type="ORF">BOKJ2_LOCUS6443</name>
</gene>
<protein>
    <recommendedName>
        <fullName evidence="9">Oligopeptide transporter 1</fullName>
    </recommendedName>
</protein>
<dbReference type="InterPro" id="IPR000109">
    <property type="entry name" value="POT_fam"/>
</dbReference>
<evidence type="ECO:0000256" key="6">
    <source>
        <dbReference type="ARBA" id="ARBA00022927"/>
    </source>
</evidence>
<evidence type="ECO:0000256" key="5">
    <source>
        <dbReference type="ARBA" id="ARBA00022856"/>
    </source>
</evidence>
<dbReference type="Pfam" id="PF00854">
    <property type="entry name" value="PTR2"/>
    <property type="match status" value="2"/>
</dbReference>
<dbReference type="GO" id="GO:0006857">
    <property type="term" value="P:oligopeptide transport"/>
    <property type="evidence" value="ECO:0007669"/>
    <property type="project" value="InterPro"/>
</dbReference>
<evidence type="ECO:0000313" key="13">
    <source>
        <dbReference type="Proteomes" id="UP000614601"/>
    </source>
</evidence>
<evidence type="ECO:0000256" key="4">
    <source>
        <dbReference type="ARBA" id="ARBA00022692"/>
    </source>
</evidence>
<sequence>MGDHQLIVRDETRSNEIATIDAETQKMDRLPTTSYIQMIKQWPKATFLIVSNELCERFSYYGMRTVLTLYFLNVLKYNGANSTMLFNCFTSLCYFSPLFGSILADAFIGKFKTIVILSIFYTMGQILLAVSSIQDPASSFHPWADFIGLLVIAIGTGGIKPCVSSFGGDQFDVHQIVMIALFFSVFYFAINCGSMIATFVAPIFRANPCLGQDTCYPLAFGVPALLMIVSTIIFVAGSFWYKKPPVKSNVMKDVTVVIGTALRNKFNSTESKSHWLEHALTYHDCNFSMKCMKLKKRRQDPAACAEVNFVNDVKTMFKVAVMFIPIPIYWALSDQQGSTWLIQSLQMDCRLWGDVMLIPDQMQSLNSILVLIFIPIFSGLFYPFMDKCFKMTSLKKMGLALTLTTLAFVSAGIVQWEVNKTLPDLPENGRSFVSLINTFQECNIKVSADGKTYNIGPMAALLNSPGKRNLMDVPKSNVTFSFGYSGKCPDVLPTKTDINVHGDIGFLNFNENGVVYAPIPSDKPTEGTGEFAMGFIVALSDISDYTDNLALCREQEDPDTKYPCDPERRSDFYFYEVEYDNGVSSDKEGEFNYYTKNGIGPGKAVVFKPKPVRPGKWHLYYMKGNAKSIGYTAKKEDVNVTAANHSFFRDTQGGVYVTSLNGKHNLVRTVEFRVVPDNVVSILWQIPQIVLISFAEIMLSIPGLEFSYQEAGRSMKSLMSAFFQVTTGVGDLLIVIITAMNLSSNAATMFFIYAVLMAVATVIFILLAVFYYEYTPLDDSSNDDDEEDDDVEKISDDMKKKSVYNSLNSQDNSKPGELNLGFSNEKDSSLRLRF</sequence>
<keyword evidence="5" id="KW-0571">Peptide transport</keyword>
<accession>A0A811KK42</accession>